<dbReference type="EMBL" id="BMFV01000001">
    <property type="protein sequence ID" value="GGH74775.1"/>
    <property type="molecule type" value="Genomic_DNA"/>
</dbReference>
<dbReference type="CDD" id="cd00143">
    <property type="entry name" value="PP2Cc"/>
    <property type="match status" value="1"/>
</dbReference>
<evidence type="ECO:0000256" key="3">
    <source>
        <dbReference type="ARBA" id="ARBA00022723"/>
    </source>
</evidence>
<dbReference type="Proteomes" id="UP000656813">
    <property type="component" value="Unassembled WGS sequence"/>
</dbReference>
<gene>
    <name evidence="10" type="ORF">GCM10007096_03320</name>
</gene>
<dbReference type="InterPro" id="IPR036457">
    <property type="entry name" value="PPM-type-like_dom_sf"/>
</dbReference>
<dbReference type="RefSeq" id="WP_188495370.1">
    <property type="nucleotide sequence ID" value="NZ_BMFV01000001.1"/>
</dbReference>
<dbReference type="AlphaFoldDB" id="A0A8J2ZS89"/>
<protein>
    <recommendedName>
        <fullName evidence="2">protein-serine/threonine phosphatase</fullName>
        <ecNumber evidence="2">3.1.3.16</ecNumber>
    </recommendedName>
</protein>
<evidence type="ECO:0000259" key="9">
    <source>
        <dbReference type="PROSITE" id="PS51746"/>
    </source>
</evidence>
<evidence type="ECO:0000256" key="5">
    <source>
        <dbReference type="ARBA" id="ARBA00022912"/>
    </source>
</evidence>
<evidence type="ECO:0000256" key="1">
    <source>
        <dbReference type="ARBA" id="ARBA00001936"/>
    </source>
</evidence>
<name>A0A8J2ZS89_9BACL</name>
<keyword evidence="5" id="KW-0904">Protein phosphatase</keyword>
<reference evidence="10" key="1">
    <citation type="journal article" date="2014" name="Int. J. Syst. Evol. Microbiol.">
        <title>Complete genome sequence of Corynebacterium casei LMG S-19264T (=DSM 44701T), isolated from a smear-ripened cheese.</title>
        <authorList>
            <consortium name="US DOE Joint Genome Institute (JGI-PGF)"/>
            <person name="Walter F."/>
            <person name="Albersmeier A."/>
            <person name="Kalinowski J."/>
            <person name="Ruckert C."/>
        </authorList>
    </citation>
    <scope>NUCLEOTIDE SEQUENCE</scope>
    <source>
        <strain evidence="10">CGMCC 1.12777</strain>
    </source>
</reference>
<dbReference type="GO" id="GO:0004722">
    <property type="term" value="F:protein serine/threonine phosphatase activity"/>
    <property type="evidence" value="ECO:0007669"/>
    <property type="project" value="UniProtKB-EC"/>
</dbReference>
<evidence type="ECO:0000256" key="4">
    <source>
        <dbReference type="ARBA" id="ARBA00022801"/>
    </source>
</evidence>
<comment type="catalytic activity">
    <reaction evidence="7">
        <text>O-phospho-L-seryl-[protein] + H2O = L-seryl-[protein] + phosphate</text>
        <dbReference type="Rhea" id="RHEA:20629"/>
        <dbReference type="Rhea" id="RHEA-COMP:9863"/>
        <dbReference type="Rhea" id="RHEA-COMP:11604"/>
        <dbReference type="ChEBI" id="CHEBI:15377"/>
        <dbReference type="ChEBI" id="CHEBI:29999"/>
        <dbReference type="ChEBI" id="CHEBI:43474"/>
        <dbReference type="ChEBI" id="CHEBI:83421"/>
        <dbReference type="EC" id="3.1.3.16"/>
    </reaction>
</comment>
<dbReference type="InterPro" id="IPR001932">
    <property type="entry name" value="PPM-type_phosphatase-like_dom"/>
</dbReference>
<dbReference type="InterPro" id="IPR015655">
    <property type="entry name" value="PP2C"/>
</dbReference>
<reference evidence="10" key="2">
    <citation type="submission" date="2020-09" db="EMBL/GenBank/DDBJ databases">
        <authorList>
            <person name="Sun Q."/>
            <person name="Zhou Y."/>
        </authorList>
    </citation>
    <scope>NUCLEOTIDE SEQUENCE</scope>
    <source>
        <strain evidence="10">CGMCC 1.12777</strain>
    </source>
</reference>
<feature type="domain" description="PPM-type phosphatase" evidence="9">
    <location>
        <begin position="2"/>
        <end position="242"/>
    </location>
</feature>
<organism evidence="10 11">
    <name type="scientific">Pullulanibacillus pueri</name>
    <dbReference type="NCBI Taxonomy" id="1437324"/>
    <lineage>
        <taxon>Bacteria</taxon>
        <taxon>Bacillati</taxon>
        <taxon>Bacillota</taxon>
        <taxon>Bacilli</taxon>
        <taxon>Bacillales</taxon>
        <taxon>Sporolactobacillaceae</taxon>
        <taxon>Pullulanibacillus</taxon>
    </lineage>
</organism>
<dbReference type="SUPFAM" id="SSF81606">
    <property type="entry name" value="PP2C-like"/>
    <property type="match status" value="1"/>
</dbReference>
<comment type="catalytic activity">
    <reaction evidence="8">
        <text>O-phospho-L-threonyl-[protein] + H2O = L-threonyl-[protein] + phosphate</text>
        <dbReference type="Rhea" id="RHEA:47004"/>
        <dbReference type="Rhea" id="RHEA-COMP:11060"/>
        <dbReference type="Rhea" id="RHEA-COMP:11605"/>
        <dbReference type="ChEBI" id="CHEBI:15377"/>
        <dbReference type="ChEBI" id="CHEBI:30013"/>
        <dbReference type="ChEBI" id="CHEBI:43474"/>
        <dbReference type="ChEBI" id="CHEBI:61977"/>
        <dbReference type="EC" id="3.1.3.16"/>
    </reaction>
</comment>
<keyword evidence="3" id="KW-0479">Metal-binding</keyword>
<accession>A0A8J2ZS89</accession>
<dbReference type="GO" id="GO:0046872">
    <property type="term" value="F:metal ion binding"/>
    <property type="evidence" value="ECO:0007669"/>
    <property type="project" value="UniProtKB-KW"/>
</dbReference>
<dbReference type="NCBIfam" id="NF033484">
    <property type="entry name" value="Stp1_PP2C_phos"/>
    <property type="match status" value="1"/>
</dbReference>
<dbReference type="FunFam" id="3.60.40.10:FF:000002">
    <property type="entry name" value="Serine/threonine phosphatase stp"/>
    <property type="match status" value="1"/>
</dbReference>
<evidence type="ECO:0000256" key="8">
    <source>
        <dbReference type="ARBA" id="ARBA00048336"/>
    </source>
</evidence>
<evidence type="ECO:0000256" key="6">
    <source>
        <dbReference type="ARBA" id="ARBA00023211"/>
    </source>
</evidence>
<comment type="caution">
    <text evidence="10">The sequence shown here is derived from an EMBL/GenBank/DDBJ whole genome shotgun (WGS) entry which is preliminary data.</text>
</comment>
<dbReference type="SMART" id="SM00332">
    <property type="entry name" value="PP2Cc"/>
    <property type="match status" value="1"/>
</dbReference>
<keyword evidence="6" id="KW-0464">Manganese</keyword>
<keyword evidence="4" id="KW-0378">Hydrolase</keyword>
<comment type="cofactor">
    <cofactor evidence="1">
        <name>Mn(2+)</name>
        <dbReference type="ChEBI" id="CHEBI:29035"/>
    </cofactor>
</comment>
<proteinExistence type="predicted"/>
<dbReference type="PROSITE" id="PS51746">
    <property type="entry name" value="PPM_2"/>
    <property type="match status" value="1"/>
</dbReference>
<sequence>MKTIFKTDCGKLRDHNEDNGGIFTREGRTLALVVDGMGGHNAGDVASALALKVVATEWDSHPELQESHQVITWLENTVALANKKIYEKAQSEEACKGMGTTLVAAFCDDTQVIVANIGDSRCYFLPEQGEIIQVTEDDSLVNELVKAGQLSKEDADDHPKKNVITKAIGTMPQVECEIQQLSWSKGDRLLLCSDGLSNLVNENDLSHILRNTLSMEEKAEELVRLANEAGGDDNITLTIVEHGGDDGESK</sequence>
<evidence type="ECO:0000313" key="11">
    <source>
        <dbReference type="Proteomes" id="UP000656813"/>
    </source>
</evidence>
<dbReference type="SMART" id="SM00331">
    <property type="entry name" value="PP2C_SIG"/>
    <property type="match status" value="1"/>
</dbReference>
<dbReference type="Gene3D" id="3.60.40.10">
    <property type="entry name" value="PPM-type phosphatase domain"/>
    <property type="match status" value="1"/>
</dbReference>
<dbReference type="EC" id="3.1.3.16" evidence="2"/>
<dbReference type="PANTHER" id="PTHR47992">
    <property type="entry name" value="PROTEIN PHOSPHATASE"/>
    <property type="match status" value="1"/>
</dbReference>
<evidence type="ECO:0000256" key="7">
    <source>
        <dbReference type="ARBA" id="ARBA00047761"/>
    </source>
</evidence>
<evidence type="ECO:0000256" key="2">
    <source>
        <dbReference type="ARBA" id="ARBA00013081"/>
    </source>
</evidence>
<keyword evidence="11" id="KW-1185">Reference proteome</keyword>
<dbReference type="Pfam" id="PF13672">
    <property type="entry name" value="PP2C_2"/>
    <property type="match status" value="1"/>
</dbReference>
<evidence type="ECO:0000313" key="10">
    <source>
        <dbReference type="EMBL" id="GGH74775.1"/>
    </source>
</evidence>